<evidence type="ECO:0000313" key="1">
    <source>
        <dbReference type="EMBL" id="CAJ2640478.1"/>
    </source>
</evidence>
<protein>
    <submittedName>
        <fullName evidence="1">Uncharacterized protein</fullName>
    </submittedName>
</protein>
<gene>
    <name evidence="1" type="ORF">MILVUS5_LOCUS10325</name>
</gene>
<comment type="caution">
    <text evidence="1">The sequence shown here is derived from an EMBL/GenBank/DDBJ whole genome shotgun (WGS) entry which is preliminary data.</text>
</comment>
<name>A0ACB0J9U9_TRIPR</name>
<organism evidence="1 2">
    <name type="scientific">Trifolium pratense</name>
    <name type="common">Red clover</name>
    <dbReference type="NCBI Taxonomy" id="57577"/>
    <lineage>
        <taxon>Eukaryota</taxon>
        <taxon>Viridiplantae</taxon>
        <taxon>Streptophyta</taxon>
        <taxon>Embryophyta</taxon>
        <taxon>Tracheophyta</taxon>
        <taxon>Spermatophyta</taxon>
        <taxon>Magnoliopsida</taxon>
        <taxon>eudicotyledons</taxon>
        <taxon>Gunneridae</taxon>
        <taxon>Pentapetalae</taxon>
        <taxon>rosids</taxon>
        <taxon>fabids</taxon>
        <taxon>Fabales</taxon>
        <taxon>Fabaceae</taxon>
        <taxon>Papilionoideae</taxon>
        <taxon>50 kb inversion clade</taxon>
        <taxon>NPAAA clade</taxon>
        <taxon>Hologalegina</taxon>
        <taxon>IRL clade</taxon>
        <taxon>Trifolieae</taxon>
        <taxon>Trifolium</taxon>
    </lineage>
</organism>
<evidence type="ECO:0000313" key="2">
    <source>
        <dbReference type="Proteomes" id="UP001177021"/>
    </source>
</evidence>
<sequence>MASFLTDLVKPYVEKLINGAITESSYICCFTCIAKDFEDEKIRLEVERTTFDQRIDVATRRGENVQANALLWKKEVEELIQEDTKTKQNCFFGFCCDCIRRYKRGKELANKNEQIKKLMETGKELAIGLPAYLPDIERHSSQHYIPFESRKSKYKELLDALYDDNNYIVGLQGMGGTGKTTLAKEVGKELKQSNQFTHVIDTTVSFSPDIKKIQDDIAGPLGVKFDDCNESDRPKKLWSRLTNGEKILIILDDLWGDINFDEIGIPQSDNRKGCRVFVTTRNLQVCNRLGCSRTIQLDLLSEEDAWIMFQRHAGLSKVSTKNLLDRGRKIANECKRLPIAIAAIASSLKGEQRQEKWDVALNSLQKHMSIRGVDEDLVDIYKCLKFSYDYLKNKNAEELFLLCSIFQEDAEIGTQILTRLGIGVGLFGESYDKYNNARNLVVVAKDKLLDSCLLLKTDEGDVKMHDLVREVAQWITNKEILAVNVSIKNQNSLVGRNIIKYLLFDGSPNDLCSPMFDGSKLKILILIMVTGYFVDSFFENIAGLRVLMVTARKEITISLPQSIQSLTNIRSLLVESADLGDISVLGNLQSLETLDLHYCTIDELPQEIAKLKELRLLNLEYCTIKSNNPFEVIQICPSLEELYFFKSFNGFCQEITLPTLERYHLTDVYGIICDSSLSKCVILEKDYLSEATFKHVMQTAELLKLVRIKKGWRNIMPEIVPIDQGMNDLIKLHLNDDSQLQFLVDTKHIGSQVPNVFSKLVVLKLNEMENLEELCNGPISFDSEQFRETNYQVLWKFENLPLLEELNISECGNLKNIFTSERVDGAIEVNGDNDNNKSCNSLFPKLKVVKIDHCDKLTYIFDQEVKLDSLIELELKRVSNFIGIFPESYHSISKPQTELQVKPLKSNIIFSWSPICCYRYKLKGSTSTKVPLVSENQPQACSISTETSSYCPNIWERAQCLSRLSHIICNIKVIKLERLSKIKSVFMLSIAPKMLSLESLTIIGCDELEHIVVDIEDGSGENELGNVFPKLKELNVEKCGKLKYIFGHINASDDDHDQNNNEIQLHLPALKTLKLSSLQSFIGLCPKQYHTTFPPLEELELRYCSLGDVKSIGDFIFPTSISRYQDSTTIKETSSYCPNIWERAQCLSRLSHIICNIKVIKLERLSKIKSVFMLSIAPKMLSLESLTIIGCDELEHIVVDIEDGSGENELGNVFPKLKELNVEKCGKLKYIFGHINASDDDHDQNNNEIQLHLPALKTLKLSSLQSLIGLCPKQYHTTFPPLEELELRYCSLGDVKSIGDFIFPTSISRYQDSTTLKQFSGNIEHFLALETLVVSESNVECILCLNEESEREINLRLEYIILRKLPMMIYLFDGPKNAFALKNLKIITISQCEKLEIVFSTSILRCLSQLSQLRIQECNELKHIIEDDIENAMSSKTCFPVLKSLTIVKCNKLKSVFPISMKKELPELKAMLIEECNELKHIIEDDIENAMSSKTCFPMLETLAIVKCNKLKSVFPISMKKELPPELKAMMIGEAHELNEIFKSVGDDDQKVEIPNLKVVVFVNLPSLCHECMCLHMHRAHGNGYDLIDLFEQLKCVSEEYILAYLQKEMNRTSEREHEFIENVPDLEIPSMATLPTNSKELMSEQSTSQQYLTNQQQQQSLGEIDTIIKLSQGDYLEGSTTSEKNVAANLSSISETKNEPHVQLVAPKEKGVEGGAKLTNAKTILSSTLLELVSSSQEQNVDVRDFQETTMTSNNQDPSPASMSIATTEPLTTKDVDVKDSQKTIRTNNHDQVVAVEEHFPKDDEFRVLESKPSLNNSLPLNLEFETPSMPTEGKPSQIMGNLSAPSSIIWELEQLVSENYLDYGNLSLLTDFLVKHPSVLLRDISLGNRYKGYAYICLAELLQFLQTHSVLDVLGSSRSKFVKLLQDVCNFGFDKDWLDSVERRALFSDIQVSQDALQKLLESKQQVSKEVEVLRMKIDIFNQHVEDLKHQLTSTEAVLESIIQQEAQILETKAALSAPLGY</sequence>
<proteinExistence type="predicted"/>
<dbReference type="Proteomes" id="UP001177021">
    <property type="component" value="Unassembled WGS sequence"/>
</dbReference>
<dbReference type="EMBL" id="CASHSV030000024">
    <property type="protein sequence ID" value="CAJ2640478.1"/>
    <property type="molecule type" value="Genomic_DNA"/>
</dbReference>
<keyword evidence="2" id="KW-1185">Reference proteome</keyword>
<accession>A0ACB0J9U9</accession>
<reference evidence="1" key="1">
    <citation type="submission" date="2023-10" db="EMBL/GenBank/DDBJ databases">
        <authorList>
            <person name="Rodriguez Cubillos JULIANA M."/>
            <person name="De Vega J."/>
        </authorList>
    </citation>
    <scope>NUCLEOTIDE SEQUENCE</scope>
</reference>